<dbReference type="Gene3D" id="3.40.1050.10">
    <property type="entry name" value="Carbonic anhydrase"/>
    <property type="match status" value="1"/>
</dbReference>
<accession>A0ABV4CYG3</accession>
<evidence type="ECO:0000256" key="2">
    <source>
        <dbReference type="ARBA" id="ARBA00006217"/>
    </source>
</evidence>
<dbReference type="InterPro" id="IPR001765">
    <property type="entry name" value="Carbonic_anhydrase"/>
</dbReference>
<organism evidence="5 6">
    <name type="scientific">Heminiphilus faecis</name>
    <dbReference type="NCBI Taxonomy" id="2601703"/>
    <lineage>
        <taxon>Bacteria</taxon>
        <taxon>Pseudomonadati</taxon>
        <taxon>Bacteroidota</taxon>
        <taxon>Bacteroidia</taxon>
        <taxon>Bacteroidales</taxon>
        <taxon>Muribaculaceae</taxon>
        <taxon>Heminiphilus</taxon>
    </lineage>
</organism>
<dbReference type="InterPro" id="IPR036874">
    <property type="entry name" value="Carbonic_anhydrase_sf"/>
</dbReference>
<proteinExistence type="inferred from homology"/>
<dbReference type="Proteomes" id="UP001565200">
    <property type="component" value="Unassembled WGS sequence"/>
</dbReference>
<dbReference type="RefSeq" id="WP_121700018.1">
    <property type="nucleotide sequence ID" value="NZ_JBCLPP010000007.1"/>
</dbReference>
<dbReference type="CDD" id="cd03379">
    <property type="entry name" value="beta_CA_cladeD"/>
    <property type="match status" value="1"/>
</dbReference>
<evidence type="ECO:0000256" key="1">
    <source>
        <dbReference type="ARBA" id="ARBA00001947"/>
    </source>
</evidence>
<dbReference type="SUPFAM" id="SSF53056">
    <property type="entry name" value="beta-carbonic anhydrase, cab"/>
    <property type="match status" value="1"/>
</dbReference>
<gene>
    <name evidence="5" type="ORF">AAK873_03735</name>
</gene>
<name>A0ABV4CYG3_9BACT</name>
<comment type="caution">
    <text evidence="5">The sequence shown here is derived from an EMBL/GenBank/DDBJ whole genome shotgun (WGS) entry which is preliminary data.</text>
</comment>
<evidence type="ECO:0000313" key="6">
    <source>
        <dbReference type="Proteomes" id="UP001565200"/>
    </source>
</evidence>
<dbReference type="SMART" id="SM00947">
    <property type="entry name" value="Pro_CA"/>
    <property type="match status" value="1"/>
</dbReference>
<dbReference type="EMBL" id="JBCLPP010000007">
    <property type="protein sequence ID" value="MEY8244732.1"/>
    <property type="molecule type" value="Genomic_DNA"/>
</dbReference>
<sequence length="183" mass="20294">MIEEILNYNKEFVATEGYKKFITSKYPDKRIAIVTCMDTRLIELLPAALGIKNGDVKIIKNAGGTITNPFDSTMRSLLVAVYELGVNEIMVIGHTGCGVQGMNSEHMLHLMRERGISDEHITLMRHCGIDLDSWLHGFENSEDAVRETVDLIGRHPLMAADVRVSGYMMDSVTGQLSAVAESH</sequence>
<dbReference type="PANTHER" id="PTHR43175">
    <property type="entry name" value="CARBONIC ANHYDRASE"/>
    <property type="match status" value="1"/>
</dbReference>
<evidence type="ECO:0000256" key="4">
    <source>
        <dbReference type="ARBA" id="ARBA00022833"/>
    </source>
</evidence>
<evidence type="ECO:0000256" key="3">
    <source>
        <dbReference type="ARBA" id="ARBA00022723"/>
    </source>
</evidence>
<dbReference type="Pfam" id="PF00484">
    <property type="entry name" value="Pro_CA"/>
    <property type="match status" value="1"/>
</dbReference>
<dbReference type="PANTHER" id="PTHR43175:SF3">
    <property type="entry name" value="CARBON DISULFIDE HYDROLASE"/>
    <property type="match status" value="1"/>
</dbReference>
<comment type="similarity">
    <text evidence="2">Belongs to the beta-class carbonic anhydrase family.</text>
</comment>
<reference evidence="5 6" key="1">
    <citation type="submission" date="2024-03" db="EMBL/GenBank/DDBJ databases">
        <title>Mouse gut bacterial collection (mGBC) of GemPharmatech.</title>
        <authorList>
            <person name="He Y."/>
            <person name="Dong L."/>
            <person name="Wu D."/>
            <person name="Gao X."/>
            <person name="Lin Z."/>
        </authorList>
    </citation>
    <scope>NUCLEOTIDE SEQUENCE [LARGE SCALE GENOMIC DNA]</scope>
    <source>
        <strain evidence="5 6">54-13</strain>
    </source>
</reference>
<keyword evidence="4" id="KW-0862">Zinc</keyword>
<comment type="cofactor">
    <cofactor evidence="1">
        <name>Zn(2+)</name>
        <dbReference type="ChEBI" id="CHEBI:29105"/>
    </cofactor>
</comment>
<protein>
    <submittedName>
        <fullName evidence="5">Carbonic anhydrase</fullName>
    </submittedName>
</protein>
<evidence type="ECO:0000313" key="5">
    <source>
        <dbReference type="EMBL" id="MEY8244732.1"/>
    </source>
</evidence>
<keyword evidence="6" id="KW-1185">Reference proteome</keyword>
<keyword evidence="3" id="KW-0479">Metal-binding</keyword>